<dbReference type="Proteomes" id="UP000297295">
    <property type="component" value="Unassembled WGS sequence"/>
</dbReference>
<name>A0A4E0QR70_9EURY</name>
<proteinExistence type="predicted"/>
<protein>
    <submittedName>
        <fullName evidence="1">Uncharacterized protein</fullName>
    </submittedName>
</protein>
<evidence type="ECO:0000313" key="2">
    <source>
        <dbReference type="Proteomes" id="UP000297295"/>
    </source>
</evidence>
<organism evidence="1 2">
    <name type="scientific">Methanolobus halotolerans</name>
    <dbReference type="NCBI Taxonomy" id="2052935"/>
    <lineage>
        <taxon>Archaea</taxon>
        <taxon>Methanobacteriati</taxon>
        <taxon>Methanobacteriota</taxon>
        <taxon>Stenosarchaea group</taxon>
        <taxon>Methanomicrobia</taxon>
        <taxon>Methanosarcinales</taxon>
        <taxon>Methanosarcinaceae</taxon>
        <taxon>Methanolobus</taxon>
    </lineage>
</organism>
<reference evidence="1 2" key="1">
    <citation type="submission" date="2017-11" db="EMBL/GenBank/DDBJ databases">
        <title>Isolation and Characterization of Methanogenic Archaea from Saline Meromictic Lake at Siberia.</title>
        <authorList>
            <person name="Shen Y."/>
            <person name="Huang H.-H."/>
            <person name="Lai M.-C."/>
            <person name="Chen S.-C."/>
        </authorList>
    </citation>
    <scope>NUCLEOTIDE SEQUENCE [LARGE SCALE GENOMIC DNA]</scope>
    <source>
        <strain evidence="1 2">SY-01</strain>
    </source>
</reference>
<dbReference type="AlphaFoldDB" id="A0A4E0QR70"/>
<evidence type="ECO:0000313" key="1">
    <source>
        <dbReference type="EMBL" id="TGC08751.1"/>
    </source>
</evidence>
<dbReference type="InterPro" id="IPR045396">
    <property type="entry name" value="DUF6517"/>
</dbReference>
<dbReference type="Pfam" id="PF20127">
    <property type="entry name" value="DUF6517"/>
    <property type="match status" value="1"/>
</dbReference>
<comment type="caution">
    <text evidence="1">The sequence shown here is derived from an EMBL/GenBank/DDBJ whole genome shotgun (WGS) entry which is preliminary data.</text>
</comment>
<gene>
    <name evidence="1" type="ORF">CUN85_08770</name>
</gene>
<sequence length="214" mass="23555">METPAASPALIDETTLENHGWSQEGEIEYSTLQQSISDSSSISFNSTFVKYRNERLTSDIIDQTNSFKDAYNIPFDSEFPKMDAWISTNRITLPGGAKLPIDMISKMTNRSFNDMSEQNNIRNFSKIETRELVMKEGSVIYVSIYSGSASAQNSSLNVLGLVAAFGNEDSSTIVIGMTPNGSLPVNIGPVEADLFTIDGNKEIEEMLELIATIE</sequence>
<accession>A0A4E0QR70</accession>
<keyword evidence="2" id="KW-1185">Reference proteome</keyword>
<dbReference type="EMBL" id="PGGK01000008">
    <property type="protein sequence ID" value="TGC08751.1"/>
    <property type="molecule type" value="Genomic_DNA"/>
</dbReference>